<dbReference type="CDD" id="cd01061">
    <property type="entry name" value="RNase_T2_euk"/>
    <property type="match status" value="1"/>
</dbReference>
<dbReference type="OrthoDB" id="435754at2759"/>
<keyword evidence="11" id="KW-0325">Glycoprotein</keyword>
<keyword evidence="13" id="KW-0456">Lyase</keyword>
<feature type="active site" evidence="16">
    <location>
        <position position="84"/>
    </location>
</feature>
<sequence length="295" mass="34167">MDFRDLDVDCVSKTSGRQSWIVVLTGNSCCFRLMFDIVRTDVSLADWDSLIFTVHWPVTACLMWKEGKPTHTCILPENHVWTIHGIWPNQEGGKEGPFFCNRTWIFDPDRIETLRPQLIRVWPNIHGNDSVDSLWKHEWEKHGTCAALDPKFASEELYFNQGIQWVSYFESFKVKNYHITRILSQQLVVPSMSTKYNVTLIHDVLEKAIGAVPTIGCEFDKDTGNVYLSEIRLCFQRDLTLMDCKHNQKLTGLQSVTNCPTNKLIMYPGKASFTKSSRQHRRMFHHKGKNLKNIS</sequence>
<evidence type="ECO:0000256" key="15">
    <source>
        <dbReference type="ARBA" id="ARBA00052670"/>
    </source>
</evidence>
<dbReference type="GO" id="GO:0016787">
    <property type="term" value="F:hydrolase activity"/>
    <property type="evidence" value="ECO:0007669"/>
    <property type="project" value="UniProtKB-KW"/>
</dbReference>
<comment type="caution">
    <text evidence="18">The sequence shown here is derived from an EMBL/GenBank/DDBJ whole genome shotgun (WGS) entry which is preliminary data.</text>
</comment>
<evidence type="ECO:0000256" key="17">
    <source>
        <dbReference type="RuleBase" id="RU004328"/>
    </source>
</evidence>
<dbReference type="Gene3D" id="3.90.730.10">
    <property type="entry name" value="Ribonuclease T2-like"/>
    <property type="match status" value="1"/>
</dbReference>
<dbReference type="InterPro" id="IPR036430">
    <property type="entry name" value="RNase_T2-like_sf"/>
</dbReference>
<comment type="subcellular location">
    <subcellularLocation>
        <location evidence="1">Endoplasmic reticulum lumen</location>
    </subcellularLocation>
    <subcellularLocation>
        <location evidence="2">Lysosome</location>
    </subcellularLocation>
    <subcellularLocation>
        <location evidence="3">Secreted</location>
    </subcellularLocation>
</comment>
<keyword evidence="5" id="KW-0964">Secreted</keyword>
<comment type="catalytic activity">
    <reaction evidence="14">
        <text>a guanylyl-uridine-RNA = a 3'-end 2',3'-cyclophospho-GMP-RNA + a 5'-end dephospho-uridine-RNA</text>
        <dbReference type="Rhea" id="RHEA:81323"/>
        <dbReference type="Rhea" id="RHEA-COMP:17356"/>
        <dbReference type="Rhea" id="RHEA-COMP:19658"/>
        <dbReference type="Rhea" id="RHEA-COMP:19659"/>
        <dbReference type="ChEBI" id="CHEBI:173224"/>
        <dbReference type="ChEBI" id="CHEBI:231849"/>
        <dbReference type="ChEBI" id="CHEBI:231850"/>
    </reaction>
</comment>
<keyword evidence="6" id="KW-0540">Nuclease</keyword>
<dbReference type="Pfam" id="PF00445">
    <property type="entry name" value="Ribonuclease_T2"/>
    <property type="match status" value="1"/>
</dbReference>
<dbReference type="GO" id="GO:0005764">
    <property type="term" value="C:lysosome"/>
    <property type="evidence" value="ECO:0007669"/>
    <property type="project" value="UniProtKB-SubCell"/>
</dbReference>
<dbReference type="PROSITE" id="PS00531">
    <property type="entry name" value="RNASE_T2_2"/>
    <property type="match status" value="1"/>
</dbReference>
<evidence type="ECO:0000256" key="6">
    <source>
        <dbReference type="ARBA" id="ARBA00022722"/>
    </source>
</evidence>
<gene>
    <name evidence="18" type="ORF">DGAL_LOCUS16885</name>
</gene>
<evidence type="ECO:0000256" key="7">
    <source>
        <dbReference type="ARBA" id="ARBA00022759"/>
    </source>
</evidence>
<evidence type="ECO:0000256" key="12">
    <source>
        <dbReference type="ARBA" id="ARBA00023228"/>
    </source>
</evidence>
<dbReference type="SUPFAM" id="SSF55895">
    <property type="entry name" value="Ribonuclease Rh-like"/>
    <property type="match status" value="1"/>
</dbReference>
<evidence type="ECO:0000256" key="16">
    <source>
        <dbReference type="PIRSR" id="PIRSR633697-1"/>
    </source>
</evidence>
<dbReference type="AlphaFoldDB" id="A0A8J2WRN0"/>
<protein>
    <submittedName>
        <fullName evidence="18">Uncharacterized protein</fullName>
    </submittedName>
</protein>
<keyword evidence="19" id="KW-1185">Reference proteome</keyword>
<comment type="similarity">
    <text evidence="4 17">Belongs to the RNase T2 family.</text>
</comment>
<dbReference type="EMBL" id="CAKKLH010000336">
    <property type="protein sequence ID" value="CAH0113083.1"/>
    <property type="molecule type" value="Genomic_DNA"/>
</dbReference>
<dbReference type="GO" id="GO:0006401">
    <property type="term" value="P:RNA catabolic process"/>
    <property type="evidence" value="ECO:0007669"/>
    <property type="project" value="TreeGrafter"/>
</dbReference>
<evidence type="ECO:0000256" key="9">
    <source>
        <dbReference type="ARBA" id="ARBA00022824"/>
    </source>
</evidence>
<dbReference type="PANTHER" id="PTHR11240:SF22">
    <property type="entry name" value="RIBONUCLEASE T2"/>
    <property type="match status" value="1"/>
</dbReference>
<dbReference type="GO" id="GO:0033897">
    <property type="term" value="F:ribonuclease T2 activity"/>
    <property type="evidence" value="ECO:0007669"/>
    <property type="project" value="InterPro"/>
</dbReference>
<keyword evidence="10" id="KW-1015">Disulfide bond</keyword>
<evidence type="ECO:0000256" key="5">
    <source>
        <dbReference type="ARBA" id="ARBA00022525"/>
    </source>
</evidence>
<organism evidence="18 19">
    <name type="scientific">Daphnia galeata</name>
    <dbReference type="NCBI Taxonomy" id="27404"/>
    <lineage>
        <taxon>Eukaryota</taxon>
        <taxon>Metazoa</taxon>
        <taxon>Ecdysozoa</taxon>
        <taxon>Arthropoda</taxon>
        <taxon>Crustacea</taxon>
        <taxon>Branchiopoda</taxon>
        <taxon>Diplostraca</taxon>
        <taxon>Cladocera</taxon>
        <taxon>Anomopoda</taxon>
        <taxon>Daphniidae</taxon>
        <taxon>Daphnia</taxon>
    </lineage>
</organism>
<dbReference type="InterPro" id="IPR001568">
    <property type="entry name" value="RNase_T2-like"/>
</dbReference>
<evidence type="ECO:0000256" key="1">
    <source>
        <dbReference type="ARBA" id="ARBA00004319"/>
    </source>
</evidence>
<comment type="catalytic activity">
    <reaction evidence="15">
        <text>an adenylyl-uridine-RNA = a 3'-end 2',3'-cyclophospho-AMP-RNA + a 5'-end dephospho-uridine-RNA</text>
        <dbReference type="Rhea" id="RHEA:81383"/>
        <dbReference type="Rhea" id="RHEA-COMP:17356"/>
        <dbReference type="Rhea" id="RHEA-COMP:19675"/>
        <dbReference type="Rhea" id="RHEA-COMP:19676"/>
        <dbReference type="ChEBI" id="CHEBI:173224"/>
        <dbReference type="ChEBI" id="CHEBI:231879"/>
        <dbReference type="ChEBI" id="CHEBI:231881"/>
    </reaction>
    <physiologicalReaction direction="left-to-right" evidence="15">
        <dbReference type="Rhea" id="RHEA:81384"/>
    </physiologicalReaction>
</comment>
<accession>A0A8J2WRN0</accession>
<evidence type="ECO:0000256" key="14">
    <source>
        <dbReference type="ARBA" id="ARBA00051280"/>
    </source>
</evidence>
<dbReference type="InterPro" id="IPR033697">
    <property type="entry name" value="Ribonuclease_T2_eukaryotic"/>
</dbReference>
<evidence type="ECO:0000313" key="19">
    <source>
        <dbReference type="Proteomes" id="UP000789390"/>
    </source>
</evidence>
<dbReference type="FunFam" id="3.90.730.10:FF:000001">
    <property type="entry name" value="Ribonuclease T2"/>
    <property type="match status" value="1"/>
</dbReference>
<evidence type="ECO:0000256" key="13">
    <source>
        <dbReference type="ARBA" id="ARBA00023239"/>
    </source>
</evidence>
<proteinExistence type="inferred from homology"/>
<keyword evidence="9" id="KW-0256">Endoplasmic reticulum</keyword>
<dbReference type="PANTHER" id="PTHR11240">
    <property type="entry name" value="RIBONUCLEASE T2"/>
    <property type="match status" value="1"/>
</dbReference>
<evidence type="ECO:0000256" key="10">
    <source>
        <dbReference type="ARBA" id="ARBA00023157"/>
    </source>
</evidence>
<feature type="active site" evidence="16">
    <location>
        <position position="138"/>
    </location>
</feature>
<evidence type="ECO:0000256" key="3">
    <source>
        <dbReference type="ARBA" id="ARBA00004613"/>
    </source>
</evidence>
<feature type="active site" evidence="16">
    <location>
        <position position="142"/>
    </location>
</feature>
<evidence type="ECO:0000256" key="11">
    <source>
        <dbReference type="ARBA" id="ARBA00023180"/>
    </source>
</evidence>
<dbReference type="GO" id="GO:0003723">
    <property type="term" value="F:RNA binding"/>
    <property type="evidence" value="ECO:0007669"/>
    <property type="project" value="InterPro"/>
</dbReference>
<reference evidence="18" key="1">
    <citation type="submission" date="2021-11" db="EMBL/GenBank/DDBJ databases">
        <authorList>
            <person name="Schell T."/>
        </authorList>
    </citation>
    <scope>NUCLEOTIDE SEQUENCE</scope>
    <source>
        <strain evidence="18">M5</strain>
    </source>
</reference>
<dbReference type="InterPro" id="IPR033130">
    <property type="entry name" value="RNase_T2_His_AS_2"/>
</dbReference>
<evidence type="ECO:0000256" key="2">
    <source>
        <dbReference type="ARBA" id="ARBA00004371"/>
    </source>
</evidence>
<dbReference type="GO" id="GO:0005576">
    <property type="term" value="C:extracellular region"/>
    <property type="evidence" value="ECO:0007669"/>
    <property type="project" value="UniProtKB-SubCell"/>
</dbReference>
<evidence type="ECO:0000256" key="8">
    <source>
        <dbReference type="ARBA" id="ARBA00022801"/>
    </source>
</evidence>
<dbReference type="Proteomes" id="UP000789390">
    <property type="component" value="Unassembled WGS sequence"/>
</dbReference>
<evidence type="ECO:0000256" key="4">
    <source>
        <dbReference type="ARBA" id="ARBA00007469"/>
    </source>
</evidence>
<dbReference type="GO" id="GO:0005788">
    <property type="term" value="C:endoplasmic reticulum lumen"/>
    <property type="evidence" value="ECO:0007669"/>
    <property type="project" value="UniProtKB-SubCell"/>
</dbReference>
<keyword evidence="12" id="KW-0458">Lysosome</keyword>
<keyword evidence="7" id="KW-0255">Endonuclease</keyword>
<name>A0A8J2WRN0_9CRUS</name>
<keyword evidence="8" id="KW-0378">Hydrolase</keyword>
<evidence type="ECO:0000313" key="18">
    <source>
        <dbReference type="EMBL" id="CAH0113083.1"/>
    </source>
</evidence>